<evidence type="ECO:0000256" key="1">
    <source>
        <dbReference type="ARBA" id="ARBA00004141"/>
    </source>
</evidence>
<organism evidence="9 10">
    <name type="scientific">Rhynchophorus ferrugineus</name>
    <name type="common">Red palm weevil</name>
    <name type="synonym">Curculio ferrugineus</name>
    <dbReference type="NCBI Taxonomy" id="354439"/>
    <lineage>
        <taxon>Eukaryota</taxon>
        <taxon>Metazoa</taxon>
        <taxon>Ecdysozoa</taxon>
        <taxon>Arthropoda</taxon>
        <taxon>Hexapoda</taxon>
        <taxon>Insecta</taxon>
        <taxon>Pterygota</taxon>
        <taxon>Neoptera</taxon>
        <taxon>Endopterygota</taxon>
        <taxon>Coleoptera</taxon>
        <taxon>Polyphaga</taxon>
        <taxon>Cucujiformia</taxon>
        <taxon>Curculionidae</taxon>
        <taxon>Dryophthorinae</taxon>
        <taxon>Rhynchophorus</taxon>
    </lineage>
</organism>
<evidence type="ECO:0000256" key="6">
    <source>
        <dbReference type="ARBA" id="ARBA00023315"/>
    </source>
</evidence>
<dbReference type="EC" id="2.3.1.225" evidence="7"/>
<comment type="catalytic activity">
    <reaction evidence="7">
        <text>L-cysteinyl-[protein] + hexadecanoyl-CoA = S-hexadecanoyl-L-cysteinyl-[protein] + CoA</text>
        <dbReference type="Rhea" id="RHEA:36683"/>
        <dbReference type="Rhea" id="RHEA-COMP:10131"/>
        <dbReference type="Rhea" id="RHEA-COMP:11032"/>
        <dbReference type="ChEBI" id="CHEBI:29950"/>
        <dbReference type="ChEBI" id="CHEBI:57287"/>
        <dbReference type="ChEBI" id="CHEBI:57379"/>
        <dbReference type="ChEBI" id="CHEBI:74151"/>
        <dbReference type="EC" id="2.3.1.225"/>
    </reaction>
</comment>
<dbReference type="Proteomes" id="UP000625711">
    <property type="component" value="Unassembled WGS sequence"/>
</dbReference>
<accession>A0A834HWF3</accession>
<reference evidence="9" key="1">
    <citation type="submission" date="2020-08" db="EMBL/GenBank/DDBJ databases">
        <title>Genome sequencing and assembly of the red palm weevil Rhynchophorus ferrugineus.</title>
        <authorList>
            <person name="Dias G.B."/>
            <person name="Bergman C.M."/>
            <person name="Manee M."/>
        </authorList>
    </citation>
    <scope>NUCLEOTIDE SEQUENCE</scope>
    <source>
        <strain evidence="9">AA-2017</strain>
        <tissue evidence="9">Whole larva</tissue>
    </source>
</reference>
<protein>
    <recommendedName>
        <fullName evidence="7">Palmitoyltransferase</fullName>
        <ecNumber evidence="7">2.3.1.225</ecNumber>
    </recommendedName>
</protein>
<gene>
    <name evidence="9" type="ORF">GWI33_018373</name>
</gene>
<sequence length="397" mass="46029">MAWYWRTLRFGKYLCPFIRNFYLKCRITYLSLTYNHFMDASYMADVCMGPMFWFVDTFTHAIGNLLVGAVISLTASVVLIAYWIGIPFWWKKNQYTCIFLITLGHWLLLNICFHYYMACTTHPGFPPEGELITEAVSICKKCIAPKPPRTHHCSVCNRCILKMDHHCPWLNNCVGYRNHRYFFLYMAYMVMGVIYVIFAGWEIAYNSIMLITEECDEPELEGHSVKINKTGALIPVTGTVILDSSFLEEHELEPANPYRRKAIIYMALINLGVLFALGALTTWHALLITRGETSIEANINKAETLRLEEQGKIYRNPYDFGPKMNWVLFLGLTERRSFWRHILLPSGHEPIGDGLSWSTVHDEQKSIPVEEMFKTCNVKTKFESYSKNNVEEVILDK</sequence>
<evidence type="ECO:0000256" key="2">
    <source>
        <dbReference type="ARBA" id="ARBA00022679"/>
    </source>
</evidence>
<dbReference type="InterPro" id="IPR001594">
    <property type="entry name" value="Palmitoyltrfase_DHHC"/>
</dbReference>
<comment type="domain">
    <text evidence="7">The DHHC domain is required for palmitoyltransferase activity.</text>
</comment>
<keyword evidence="10" id="KW-1185">Reference proteome</keyword>
<evidence type="ECO:0000313" key="10">
    <source>
        <dbReference type="Proteomes" id="UP000625711"/>
    </source>
</evidence>
<feature type="transmembrane region" description="Helical" evidence="7">
    <location>
        <begin position="182"/>
        <end position="201"/>
    </location>
</feature>
<dbReference type="Pfam" id="PF01529">
    <property type="entry name" value="DHHC"/>
    <property type="match status" value="1"/>
</dbReference>
<feature type="domain" description="Palmitoyltransferase DHHC" evidence="8">
    <location>
        <begin position="137"/>
        <end position="297"/>
    </location>
</feature>
<evidence type="ECO:0000313" key="9">
    <source>
        <dbReference type="EMBL" id="KAF7268489.1"/>
    </source>
</evidence>
<comment type="similarity">
    <text evidence="7">Belongs to the DHHC palmitoyltransferase family.</text>
</comment>
<dbReference type="GO" id="GO:0016020">
    <property type="term" value="C:membrane"/>
    <property type="evidence" value="ECO:0007669"/>
    <property type="project" value="UniProtKB-SubCell"/>
</dbReference>
<dbReference type="PROSITE" id="PS50216">
    <property type="entry name" value="DHHC"/>
    <property type="match status" value="1"/>
</dbReference>
<keyword evidence="4 7" id="KW-1133">Transmembrane helix</keyword>
<keyword evidence="2 7" id="KW-0808">Transferase</keyword>
<dbReference type="PANTHER" id="PTHR12246">
    <property type="entry name" value="PALMITOYLTRANSFERASE ZDHHC16"/>
    <property type="match status" value="1"/>
</dbReference>
<name>A0A834HWF3_RHYFE</name>
<evidence type="ECO:0000256" key="7">
    <source>
        <dbReference type="RuleBase" id="RU079119"/>
    </source>
</evidence>
<comment type="caution">
    <text evidence="9">The sequence shown here is derived from an EMBL/GenBank/DDBJ whole genome shotgun (WGS) entry which is preliminary data.</text>
</comment>
<evidence type="ECO:0000256" key="3">
    <source>
        <dbReference type="ARBA" id="ARBA00022692"/>
    </source>
</evidence>
<proteinExistence type="inferred from homology"/>
<dbReference type="GO" id="GO:0019706">
    <property type="term" value="F:protein-cysteine S-palmitoyltransferase activity"/>
    <property type="evidence" value="ECO:0007669"/>
    <property type="project" value="UniProtKB-EC"/>
</dbReference>
<comment type="subcellular location">
    <subcellularLocation>
        <location evidence="1">Membrane</location>
        <topology evidence="1">Multi-pass membrane protein</topology>
    </subcellularLocation>
</comment>
<feature type="transmembrane region" description="Helical" evidence="7">
    <location>
        <begin position="262"/>
        <end position="286"/>
    </location>
</feature>
<dbReference type="AlphaFoldDB" id="A0A834HWF3"/>
<evidence type="ECO:0000256" key="4">
    <source>
        <dbReference type="ARBA" id="ARBA00022989"/>
    </source>
</evidence>
<keyword evidence="6 7" id="KW-0012">Acyltransferase</keyword>
<feature type="transmembrane region" description="Helical" evidence="7">
    <location>
        <begin position="97"/>
        <end position="117"/>
    </location>
</feature>
<feature type="transmembrane region" description="Helical" evidence="7">
    <location>
        <begin position="61"/>
        <end position="85"/>
    </location>
</feature>
<dbReference type="OrthoDB" id="331948at2759"/>
<dbReference type="EMBL" id="JAACXV010014320">
    <property type="protein sequence ID" value="KAF7268489.1"/>
    <property type="molecule type" value="Genomic_DNA"/>
</dbReference>
<evidence type="ECO:0000259" key="8">
    <source>
        <dbReference type="Pfam" id="PF01529"/>
    </source>
</evidence>
<keyword evidence="3 7" id="KW-0812">Transmembrane</keyword>
<evidence type="ECO:0000256" key="5">
    <source>
        <dbReference type="ARBA" id="ARBA00023136"/>
    </source>
</evidence>
<keyword evidence="5 7" id="KW-0472">Membrane</keyword>
<dbReference type="InterPro" id="IPR039859">
    <property type="entry name" value="PFA4/ZDH16/20/ERF2-like"/>
</dbReference>